<gene>
    <name evidence="15" type="ORF">KL86DPRO_10249</name>
</gene>
<evidence type="ECO:0000259" key="13">
    <source>
        <dbReference type="PROSITE" id="PS50109"/>
    </source>
</evidence>
<dbReference type="Gene3D" id="1.10.287.130">
    <property type="match status" value="1"/>
</dbReference>
<evidence type="ECO:0000256" key="2">
    <source>
        <dbReference type="ARBA" id="ARBA00004370"/>
    </source>
</evidence>
<dbReference type="SUPFAM" id="SSF158472">
    <property type="entry name" value="HAMP domain-like"/>
    <property type="match status" value="1"/>
</dbReference>
<comment type="catalytic activity">
    <reaction evidence="1">
        <text>ATP + protein L-histidine = ADP + protein N-phospho-L-histidine.</text>
        <dbReference type="EC" id="2.7.13.3"/>
    </reaction>
</comment>
<keyword evidence="8 12" id="KW-1133">Transmembrane helix</keyword>
<keyword evidence="5 15" id="KW-0808">Transferase</keyword>
<dbReference type="CDD" id="cd00082">
    <property type="entry name" value="HisKA"/>
    <property type="match status" value="1"/>
</dbReference>
<dbReference type="GO" id="GO:0016020">
    <property type="term" value="C:membrane"/>
    <property type="evidence" value="ECO:0007669"/>
    <property type="project" value="UniProtKB-SubCell"/>
</dbReference>
<accession>A0A212IX47</accession>
<feature type="domain" description="HAMP" evidence="14">
    <location>
        <begin position="167"/>
        <end position="219"/>
    </location>
</feature>
<proteinExistence type="predicted"/>
<dbReference type="InterPro" id="IPR003661">
    <property type="entry name" value="HisK_dim/P_dom"/>
</dbReference>
<dbReference type="Pfam" id="PF00512">
    <property type="entry name" value="HisKA"/>
    <property type="match status" value="1"/>
</dbReference>
<dbReference type="SMART" id="SM00304">
    <property type="entry name" value="HAMP"/>
    <property type="match status" value="1"/>
</dbReference>
<evidence type="ECO:0000313" key="15">
    <source>
        <dbReference type="EMBL" id="SBV91788.1"/>
    </source>
</evidence>
<dbReference type="InterPro" id="IPR003594">
    <property type="entry name" value="HATPase_dom"/>
</dbReference>
<dbReference type="SUPFAM" id="SSF55874">
    <property type="entry name" value="ATPase domain of HSP90 chaperone/DNA topoisomerase II/histidine kinase"/>
    <property type="match status" value="1"/>
</dbReference>
<reference evidence="15" key="1">
    <citation type="submission" date="2016-04" db="EMBL/GenBank/DDBJ databases">
        <authorList>
            <person name="Evans L.H."/>
            <person name="Alamgir A."/>
            <person name="Owens N."/>
            <person name="Weber N.D."/>
            <person name="Virtaneva K."/>
            <person name="Barbian K."/>
            <person name="Babar A."/>
            <person name="Rosenke K."/>
        </authorList>
    </citation>
    <scope>NUCLEOTIDE SEQUENCE</scope>
    <source>
        <strain evidence="15">86</strain>
    </source>
</reference>
<evidence type="ECO:0000256" key="7">
    <source>
        <dbReference type="ARBA" id="ARBA00022777"/>
    </source>
</evidence>
<evidence type="ECO:0000256" key="5">
    <source>
        <dbReference type="ARBA" id="ARBA00022679"/>
    </source>
</evidence>
<dbReference type="PANTHER" id="PTHR45436">
    <property type="entry name" value="SENSOR HISTIDINE KINASE YKOH"/>
    <property type="match status" value="1"/>
</dbReference>
<evidence type="ECO:0000256" key="12">
    <source>
        <dbReference type="SAM" id="Phobius"/>
    </source>
</evidence>
<keyword evidence="6 12" id="KW-0812">Transmembrane</keyword>
<dbReference type="SMART" id="SM00388">
    <property type="entry name" value="HisKA"/>
    <property type="match status" value="1"/>
</dbReference>
<evidence type="ECO:0000256" key="4">
    <source>
        <dbReference type="ARBA" id="ARBA00022553"/>
    </source>
</evidence>
<dbReference type="Gene3D" id="3.30.565.10">
    <property type="entry name" value="Histidine kinase-like ATPase, C-terminal domain"/>
    <property type="match status" value="1"/>
</dbReference>
<evidence type="ECO:0000256" key="10">
    <source>
        <dbReference type="ARBA" id="ARBA00023136"/>
    </source>
</evidence>
<dbReference type="PROSITE" id="PS50885">
    <property type="entry name" value="HAMP"/>
    <property type="match status" value="1"/>
</dbReference>
<dbReference type="CDD" id="cd06225">
    <property type="entry name" value="HAMP"/>
    <property type="match status" value="1"/>
</dbReference>
<feature type="domain" description="Histidine kinase" evidence="13">
    <location>
        <begin position="227"/>
        <end position="439"/>
    </location>
</feature>
<dbReference type="PANTHER" id="PTHR45436:SF5">
    <property type="entry name" value="SENSOR HISTIDINE KINASE TRCS"/>
    <property type="match status" value="1"/>
</dbReference>
<dbReference type="InterPro" id="IPR003660">
    <property type="entry name" value="HAMP_dom"/>
</dbReference>
<dbReference type="SUPFAM" id="SSF47384">
    <property type="entry name" value="Homodimeric domain of signal transducing histidine kinase"/>
    <property type="match status" value="1"/>
</dbReference>
<keyword evidence="4" id="KW-0597">Phosphoprotein</keyword>
<protein>
    <recommendedName>
        <fullName evidence="3">histidine kinase</fullName>
        <ecNumber evidence="3">2.7.13.3</ecNumber>
    </recommendedName>
</protein>
<feature type="transmembrane region" description="Helical" evidence="12">
    <location>
        <begin position="143"/>
        <end position="167"/>
    </location>
</feature>
<evidence type="ECO:0000256" key="6">
    <source>
        <dbReference type="ARBA" id="ARBA00022692"/>
    </source>
</evidence>
<dbReference type="Gene3D" id="6.10.340.10">
    <property type="match status" value="1"/>
</dbReference>
<keyword evidence="10 12" id="KW-0472">Membrane</keyword>
<feature type="region of interest" description="Disordered" evidence="11">
    <location>
        <begin position="436"/>
        <end position="455"/>
    </location>
</feature>
<dbReference type="InterPro" id="IPR004358">
    <property type="entry name" value="Sig_transdc_His_kin-like_C"/>
</dbReference>
<dbReference type="EMBL" id="FLUQ01000001">
    <property type="protein sequence ID" value="SBV91788.1"/>
    <property type="molecule type" value="Genomic_DNA"/>
</dbReference>
<evidence type="ECO:0000256" key="3">
    <source>
        <dbReference type="ARBA" id="ARBA00012438"/>
    </source>
</evidence>
<dbReference type="PROSITE" id="PS50109">
    <property type="entry name" value="HIS_KIN"/>
    <property type="match status" value="1"/>
</dbReference>
<evidence type="ECO:0000259" key="14">
    <source>
        <dbReference type="PROSITE" id="PS50885"/>
    </source>
</evidence>
<dbReference type="GO" id="GO:0000155">
    <property type="term" value="F:phosphorelay sensor kinase activity"/>
    <property type="evidence" value="ECO:0007669"/>
    <property type="project" value="InterPro"/>
</dbReference>
<evidence type="ECO:0000256" key="9">
    <source>
        <dbReference type="ARBA" id="ARBA00023012"/>
    </source>
</evidence>
<dbReference type="Pfam" id="PF02518">
    <property type="entry name" value="HATPase_c"/>
    <property type="match status" value="1"/>
</dbReference>
<feature type="transmembrane region" description="Helical" evidence="12">
    <location>
        <begin position="9"/>
        <end position="29"/>
    </location>
</feature>
<evidence type="ECO:0000256" key="1">
    <source>
        <dbReference type="ARBA" id="ARBA00000085"/>
    </source>
</evidence>
<dbReference type="AlphaFoldDB" id="A0A212IX47"/>
<dbReference type="InterPro" id="IPR005467">
    <property type="entry name" value="His_kinase_dom"/>
</dbReference>
<keyword evidence="7 15" id="KW-0418">Kinase</keyword>
<keyword evidence="9" id="KW-0902">Two-component regulatory system</keyword>
<comment type="subcellular location">
    <subcellularLocation>
        <location evidence="2">Membrane</location>
    </subcellularLocation>
</comment>
<sequence length="455" mass="49811">MRHLWQRIFAYALILVIVSQVAVLILHRYSINRDEARRYIADYTRSLAAAVDGGTAPSADTILKVFNRKRDRVWIEDAGGRIIAGALPERGRPGAAVGRIGDDGPVMLETGDPDWYVGTMPLRLQEGEATLFMLFGPPRHPDIWTLFFQGFIFVSVIGLLLALWMAWRVSKPLRVLRDEVMKIAGGNLESRVTVRGRDEITDVAKAVNHMADTLARNIRSMRELVANISHEMRSPLARMQVSLAMLEEDVAREPKAAARLTLLNEELNHMNKLIGATLLTSKLDLQAPVRPEGMVAFSGLCAEACRRHAPLFSQEHLQFTREIQEGITFPGDETLLTTLVSNLLDNAAKYTDPSGVVSLRLFEEDGHAALAVENSHAPLPDELLQRIFEPFHRGGVATGGGVGLGLSLVRKIAQLHGGDVAAANTGSGVRFTARIPLRPSASPASPPSSPSPLSR</sequence>
<dbReference type="InterPro" id="IPR036097">
    <property type="entry name" value="HisK_dim/P_sf"/>
</dbReference>
<organism evidence="15">
    <name type="scientific">uncultured delta proteobacterium</name>
    <dbReference type="NCBI Taxonomy" id="34034"/>
    <lineage>
        <taxon>Bacteria</taxon>
        <taxon>Deltaproteobacteria</taxon>
        <taxon>environmental samples</taxon>
    </lineage>
</organism>
<dbReference type="CDD" id="cd00075">
    <property type="entry name" value="HATPase"/>
    <property type="match status" value="1"/>
</dbReference>
<dbReference type="InterPro" id="IPR036890">
    <property type="entry name" value="HATPase_C_sf"/>
</dbReference>
<feature type="compositionally biased region" description="Pro residues" evidence="11">
    <location>
        <begin position="444"/>
        <end position="455"/>
    </location>
</feature>
<name>A0A212IX47_9DELT</name>
<dbReference type="InterPro" id="IPR050428">
    <property type="entry name" value="TCS_sensor_his_kinase"/>
</dbReference>
<dbReference type="EC" id="2.7.13.3" evidence="3"/>
<dbReference type="Pfam" id="PF00672">
    <property type="entry name" value="HAMP"/>
    <property type="match status" value="1"/>
</dbReference>
<dbReference type="SMART" id="SM00387">
    <property type="entry name" value="HATPase_c"/>
    <property type="match status" value="1"/>
</dbReference>
<evidence type="ECO:0000256" key="11">
    <source>
        <dbReference type="SAM" id="MobiDB-lite"/>
    </source>
</evidence>
<evidence type="ECO:0000256" key="8">
    <source>
        <dbReference type="ARBA" id="ARBA00022989"/>
    </source>
</evidence>
<dbReference type="PRINTS" id="PR00344">
    <property type="entry name" value="BCTRLSENSOR"/>
</dbReference>